<evidence type="ECO:0000256" key="1">
    <source>
        <dbReference type="ARBA" id="ARBA00022576"/>
    </source>
</evidence>
<dbReference type="GO" id="GO:0003992">
    <property type="term" value="F:N2-acetyl-L-ornithine:2-oxoglutarate 5-aminotransferase activity"/>
    <property type="evidence" value="ECO:0007669"/>
    <property type="project" value="UniProtKB-UniRule"/>
</dbReference>
<dbReference type="Proteomes" id="UP000094291">
    <property type="component" value="Unassembled WGS sequence"/>
</dbReference>
<dbReference type="NCBIfam" id="TIGR03246">
    <property type="entry name" value="arg_catab_astC"/>
    <property type="match status" value="1"/>
</dbReference>
<dbReference type="FunFam" id="3.40.640.10:FF:000004">
    <property type="entry name" value="Acetylornithine aminotransferase"/>
    <property type="match status" value="1"/>
</dbReference>
<keyword evidence="4" id="KW-0963">Cytoplasm</keyword>
<feature type="binding site" evidence="4">
    <location>
        <begin position="223"/>
        <end position="226"/>
    </location>
    <ligand>
        <name>pyridoxal 5'-phosphate</name>
        <dbReference type="ChEBI" id="CHEBI:597326"/>
    </ligand>
</feature>
<dbReference type="InterPro" id="IPR005814">
    <property type="entry name" value="Aminotrans_3"/>
</dbReference>
<dbReference type="NCBIfam" id="NF009047">
    <property type="entry name" value="PRK12381.1"/>
    <property type="match status" value="1"/>
</dbReference>
<feature type="binding site" evidence="4">
    <location>
        <position position="281"/>
    </location>
    <ligand>
        <name>pyridoxal 5'-phosphate</name>
        <dbReference type="ChEBI" id="CHEBI:597326"/>
    </ligand>
</feature>
<sequence>MTEQITRATFDEVMVPNYAPADIIPVSGKGSRLWDQQGKEYIDFAGGIAVTSLGHAHPVLVETMREQAGKLWHLSNVLTNEPALRLAKKLTQKTFADRVFLANSGAEANEAAFKLARRYAFDHYGPEKHEIISFYQSFHGRTLFTVTVGGQPKYREGFEPTPGGITHCEYNNIEQLKSLISDKTCAVVMEPIQGEGGIVPADENFIKQARELCDQHKALLVFDEVQSGVGRSGTLYAYQQTGIEPDILTTAKSLGNGFPVAAMLCTDKVAKSFSVGTHGTTYGGNPMAAAIAEAVIDIVDSEDVLEGVKKRHAMFVQALKEINDKYHVFKDIRGMGLLIGAEVVDELVGQAKQFLKHAIDEGLLVLVAGPNVVRFAPSLIIPEVDIKEGFTRFERAVSKVAGSM</sequence>
<dbReference type="GO" id="GO:0030170">
    <property type="term" value="F:pyridoxal phosphate binding"/>
    <property type="evidence" value="ECO:0007669"/>
    <property type="project" value="InterPro"/>
</dbReference>
<dbReference type="InterPro" id="IPR004636">
    <property type="entry name" value="AcOrn/SuccOrn_fam"/>
</dbReference>
<dbReference type="EMBL" id="MDTQ01000001">
    <property type="protein sequence ID" value="ODC02814.1"/>
    <property type="molecule type" value="Genomic_DNA"/>
</dbReference>
<keyword evidence="2 4" id="KW-0808">Transferase</keyword>
<dbReference type="OrthoDB" id="9801052at2"/>
<dbReference type="Pfam" id="PF00202">
    <property type="entry name" value="Aminotran_3"/>
    <property type="match status" value="1"/>
</dbReference>
<dbReference type="Gene3D" id="3.90.1150.10">
    <property type="entry name" value="Aspartate Aminotransferase, domain 1"/>
    <property type="match status" value="1"/>
</dbReference>
<dbReference type="InterPro" id="IPR015421">
    <property type="entry name" value="PyrdxlP-dep_Trfase_major"/>
</dbReference>
<dbReference type="PANTHER" id="PTHR11986:SF113">
    <property type="entry name" value="SUCCINYLORNITHINE TRANSAMINASE"/>
    <property type="match status" value="1"/>
</dbReference>
<dbReference type="HAMAP" id="MF_01107">
    <property type="entry name" value="ArgD_aminotrans_3"/>
    <property type="match status" value="1"/>
</dbReference>
<dbReference type="InterPro" id="IPR049704">
    <property type="entry name" value="Aminotrans_3_PPA_site"/>
</dbReference>
<evidence type="ECO:0000313" key="6">
    <source>
        <dbReference type="Proteomes" id="UP000094291"/>
    </source>
</evidence>
<comment type="miscellaneous">
    <text evidence="4">May also have succinyldiaminopimelate aminotransferase activity, thus carrying out the corresponding step in lysine biosynthesis.</text>
</comment>
<dbReference type="NCBIfam" id="NF002325">
    <property type="entry name" value="PRK01278.1"/>
    <property type="match status" value="1"/>
</dbReference>
<dbReference type="NCBIfam" id="NF003468">
    <property type="entry name" value="PRK05093.1"/>
    <property type="match status" value="1"/>
</dbReference>
<comment type="cofactor">
    <cofactor evidence="4">
        <name>pyridoxal 5'-phosphate</name>
        <dbReference type="ChEBI" id="CHEBI:597326"/>
    </cofactor>
    <text evidence="4">Binds 1 pyridoxal phosphate per subunit.</text>
</comment>
<organism evidence="5 6">
    <name type="scientific">Terasakiispira papahanaumokuakeensis</name>
    <dbReference type="NCBI Taxonomy" id="197479"/>
    <lineage>
        <taxon>Bacteria</taxon>
        <taxon>Pseudomonadati</taxon>
        <taxon>Pseudomonadota</taxon>
        <taxon>Gammaproteobacteria</taxon>
        <taxon>Oceanospirillales</taxon>
        <taxon>Terasakiispira</taxon>
    </lineage>
</organism>
<dbReference type="GO" id="GO:0005737">
    <property type="term" value="C:cytoplasm"/>
    <property type="evidence" value="ECO:0007669"/>
    <property type="project" value="UniProtKB-SubCell"/>
</dbReference>
<proteinExistence type="inferred from homology"/>
<evidence type="ECO:0000256" key="2">
    <source>
        <dbReference type="ARBA" id="ARBA00022679"/>
    </source>
</evidence>
<feature type="binding site" evidence="4">
    <location>
        <begin position="105"/>
        <end position="106"/>
    </location>
    <ligand>
        <name>pyridoxal 5'-phosphate</name>
        <dbReference type="ChEBI" id="CHEBI:597326"/>
    </ligand>
</feature>
<keyword evidence="4" id="KW-0028">Amino-acid biosynthesis</keyword>
<dbReference type="PANTHER" id="PTHR11986">
    <property type="entry name" value="AMINOTRANSFERASE CLASS III"/>
    <property type="match status" value="1"/>
</dbReference>
<dbReference type="RefSeq" id="WP_068997209.1">
    <property type="nucleotide sequence ID" value="NZ_MDTQ01000001.1"/>
</dbReference>
<dbReference type="GO" id="GO:0006526">
    <property type="term" value="P:L-arginine biosynthetic process"/>
    <property type="evidence" value="ECO:0007669"/>
    <property type="project" value="UniProtKB-UniRule"/>
</dbReference>
<dbReference type="PROSITE" id="PS00600">
    <property type="entry name" value="AA_TRANSFER_CLASS_3"/>
    <property type="match status" value="1"/>
</dbReference>
<feature type="modified residue" description="N6-(pyridoxal phosphate)lysine" evidence="4">
    <location>
        <position position="252"/>
    </location>
</feature>
<dbReference type="PIRSF" id="PIRSF000521">
    <property type="entry name" value="Transaminase_4ab_Lys_Orn"/>
    <property type="match status" value="1"/>
</dbReference>
<gene>
    <name evidence="4" type="primary">argD</name>
    <name evidence="5" type="ORF">BFW38_03870</name>
</gene>
<dbReference type="NCBIfam" id="TIGR00707">
    <property type="entry name" value="argD"/>
    <property type="match status" value="1"/>
</dbReference>
<feature type="binding site" evidence="4">
    <location>
        <position position="138"/>
    </location>
    <ligand>
        <name>pyridoxal 5'-phosphate</name>
        <dbReference type="ChEBI" id="CHEBI:597326"/>
    </ligand>
</feature>
<dbReference type="Gene3D" id="3.40.640.10">
    <property type="entry name" value="Type I PLP-dependent aspartate aminotransferase-like (Major domain)"/>
    <property type="match status" value="1"/>
</dbReference>
<feature type="binding site" evidence="4">
    <location>
        <position position="280"/>
    </location>
    <ligand>
        <name>N(2)-acetyl-L-ornithine</name>
        <dbReference type="ChEBI" id="CHEBI:57805"/>
    </ligand>
</feature>
<reference evidence="5 6" key="1">
    <citation type="submission" date="2016-08" db="EMBL/GenBank/DDBJ databases">
        <authorList>
            <person name="Seilhamer J.J."/>
        </authorList>
    </citation>
    <scope>NUCLEOTIDE SEQUENCE [LARGE SCALE GENOMIC DNA]</scope>
    <source>
        <strain evidence="5 6">PH27A</strain>
    </source>
</reference>
<dbReference type="InterPro" id="IPR050103">
    <property type="entry name" value="Class-III_PLP-dep_AT"/>
</dbReference>
<name>A0A1E2V762_9GAMM</name>
<dbReference type="EC" id="2.6.1.11" evidence="4"/>
<comment type="caution">
    <text evidence="5">The sequence shown here is derived from an EMBL/GenBank/DDBJ whole genome shotgun (WGS) entry which is preliminary data.</text>
</comment>
<keyword evidence="6" id="KW-1185">Reference proteome</keyword>
<dbReference type="UniPathway" id="UPA00068">
    <property type="reaction ID" value="UER00109"/>
</dbReference>
<keyword evidence="1 4" id="KW-0032">Aminotransferase</keyword>
<keyword evidence="4" id="KW-0055">Arginine biosynthesis</keyword>
<feature type="binding site" evidence="4">
    <location>
        <position position="141"/>
    </location>
    <ligand>
        <name>N(2)-acetyl-L-ornithine</name>
        <dbReference type="ChEBI" id="CHEBI:57805"/>
    </ligand>
</feature>
<dbReference type="AlphaFoldDB" id="A0A1E2V762"/>
<comment type="subcellular location">
    <subcellularLocation>
        <location evidence="4">Cytoplasm</location>
    </subcellularLocation>
</comment>
<comment type="similarity">
    <text evidence="4">Belongs to the class-III pyridoxal-phosphate-dependent aminotransferase family. ArgD subfamily.</text>
</comment>
<dbReference type="CDD" id="cd00610">
    <property type="entry name" value="OAT_like"/>
    <property type="match status" value="1"/>
</dbReference>
<dbReference type="SUPFAM" id="SSF53383">
    <property type="entry name" value="PLP-dependent transferases"/>
    <property type="match status" value="1"/>
</dbReference>
<evidence type="ECO:0000256" key="3">
    <source>
        <dbReference type="ARBA" id="ARBA00022898"/>
    </source>
</evidence>
<accession>A0A1E2V762</accession>
<comment type="catalytic activity">
    <reaction evidence="4">
        <text>N(2)-acetyl-L-ornithine + 2-oxoglutarate = N-acetyl-L-glutamate 5-semialdehyde + L-glutamate</text>
        <dbReference type="Rhea" id="RHEA:18049"/>
        <dbReference type="ChEBI" id="CHEBI:16810"/>
        <dbReference type="ChEBI" id="CHEBI:29123"/>
        <dbReference type="ChEBI" id="CHEBI:29985"/>
        <dbReference type="ChEBI" id="CHEBI:57805"/>
        <dbReference type="EC" id="2.6.1.11"/>
    </reaction>
</comment>
<keyword evidence="3 4" id="KW-0663">Pyridoxal phosphate</keyword>
<dbReference type="GO" id="GO:0042802">
    <property type="term" value="F:identical protein binding"/>
    <property type="evidence" value="ECO:0007669"/>
    <property type="project" value="TreeGrafter"/>
</dbReference>
<dbReference type="InterPro" id="IPR017652">
    <property type="entry name" value="Ac/SucOrn_transaminase_bac"/>
</dbReference>
<protein>
    <recommendedName>
        <fullName evidence="4">Acetylornithine aminotransferase</fullName>
        <shortName evidence="4">ACOAT</shortName>
        <ecNumber evidence="4">2.6.1.11</ecNumber>
    </recommendedName>
</protein>
<comment type="subunit">
    <text evidence="4">Homodimer.</text>
</comment>
<evidence type="ECO:0000313" key="5">
    <source>
        <dbReference type="EMBL" id="ODC02814.1"/>
    </source>
</evidence>
<comment type="pathway">
    <text evidence="4">Amino-acid biosynthesis; L-arginine biosynthesis; N(2)-acetyl-L-ornithine from L-glutamate: step 4/4.</text>
</comment>
<dbReference type="InterPro" id="IPR015422">
    <property type="entry name" value="PyrdxlP-dep_Trfase_small"/>
</dbReference>
<dbReference type="InterPro" id="IPR015424">
    <property type="entry name" value="PyrdxlP-dep_Trfase"/>
</dbReference>
<dbReference type="STRING" id="197479.BFW38_03870"/>
<evidence type="ECO:0000256" key="4">
    <source>
        <dbReference type="HAMAP-Rule" id="MF_01107"/>
    </source>
</evidence>